<gene>
    <name evidence="7" type="ORF">SAMN05444141_101643</name>
</gene>
<proteinExistence type="inferred from homology"/>
<evidence type="ECO:0000256" key="3">
    <source>
        <dbReference type="RuleBase" id="RU362073"/>
    </source>
</evidence>
<dbReference type="InterPro" id="IPR046358">
    <property type="entry name" value="Flagellin_C"/>
</dbReference>
<reference evidence="8" key="1">
    <citation type="submission" date="2016-10" db="EMBL/GenBank/DDBJ databases">
        <authorList>
            <person name="Varghese N."/>
            <person name="Submissions S."/>
        </authorList>
    </citation>
    <scope>NUCLEOTIDE SEQUENCE [LARGE SCALE GENOMIC DNA]</scope>
    <source>
        <strain evidence="8">DSM 17465</strain>
    </source>
</reference>
<evidence type="ECO:0000256" key="1">
    <source>
        <dbReference type="ARBA" id="ARBA00005709"/>
    </source>
</evidence>
<comment type="subcellular location">
    <subcellularLocation>
        <location evidence="3">Secreted</location>
    </subcellularLocation>
    <subcellularLocation>
        <location evidence="3">Bacterial flagellum</location>
    </subcellularLocation>
</comment>
<dbReference type="NCBIfam" id="NF004669">
    <property type="entry name" value="PRK06008.1"/>
    <property type="match status" value="1"/>
</dbReference>
<accession>A0A1I6Y4U5</accession>
<dbReference type="RefSeq" id="WP_054785312.1">
    <property type="nucleotide sequence ID" value="NZ_FPBD01000001.1"/>
</dbReference>
<dbReference type="Pfam" id="PF00669">
    <property type="entry name" value="Flagellin_N"/>
    <property type="match status" value="1"/>
</dbReference>
<dbReference type="InterPro" id="IPR001492">
    <property type="entry name" value="Flagellin"/>
</dbReference>
<comment type="similarity">
    <text evidence="1 3">Belongs to the bacterial flagellin family.</text>
</comment>
<keyword evidence="3" id="KW-0964">Secreted</keyword>
<feature type="domain" description="Flagellin C-terminal" evidence="6">
    <location>
        <begin position="278"/>
        <end position="361"/>
    </location>
</feature>
<comment type="function">
    <text evidence="3">Flagellin is the subunit protein which polymerizes to form the filaments of bacterial flagella.</text>
</comment>
<evidence type="ECO:0000256" key="2">
    <source>
        <dbReference type="ARBA" id="ARBA00023143"/>
    </source>
</evidence>
<dbReference type="InterPro" id="IPR001029">
    <property type="entry name" value="Flagellin_N"/>
</dbReference>
<protein>
    <recommendedName>
        <fullName evidence="3">Flagellin</fullName>
    </recommendedName>
</protein>
<evidence type="ECO:0000259" key="5">
    <source>
        <dbReference type="Pfam" id="PF00669"/>
    </source>
</evidence>
<dbReference type="PANTHER" id="PTHR42792:SF1">
    <property type="entry name" value="FLAGELLAR HOOK-ASSOCIATED PROTEIN 3"/>
    <property type="match status" value="1"/>
</dbReference>
<keyword evidence="2 3" id="KW-0975">Bacterial flagellum</keyword>
<evidence type="ECO:0000313" key="8">
    <source>
        <dbReference type="Proteomes" id="UP000183371"/>
    </source>
</evidence>
<keyword evidence="7" id="KW-0282">Flagellum</keyword>
<evidence type="ECO:0000313" key="7">
    <source>
        <dbReference type="EMBL" id="SFT45518.1"/>
    </source>
</evidence>
<dbReference type="SUPFAM" id="SSF64518">
    <property type="entry name" value="Phase 1 flagellin"/>
    <property type="match status" value="1"/>
</dbReference>
<dbReference type="GO" id="GO:0005576">
    <property type="term" value="C:extracellular region"/>
    <property type="evidence" value="ECO:0007669"/>
    <property type="project" value="UniProtKB-SubCell"/>
</dbReference>
<dbReference type="GO" id="GO:0009288">
    <property type="term" value="C:bacterial-type flagellum"/>
    <property type="evidence" value="ECO:0007669"/>
    <property type="project" value="UniProtKB-SubCell"/>
</dbReference>
<dbReference type="Proteomes" id="UP000183371">
    <property type="component" value="Unassembled WGS sequence"/>
</dbReference>
<dbReference type="GO" id="GO:0005198">
    <property type="term" value="F:structural molecule activity"/>
    <property type="evidence" value="ECO:0007669"/>
    <property type="project" value="UniProtKB-UniRule"/>
</dbReference>
<dbReference type="AlphaFoldDB" id="A0A1I6Y4U5"/>
<feature type="coiled-coil region" evidence="4">
    <location>
        <begin position="274"/>
        <end position="326"/>
    </location>
</feature>
<sequence>MVYSVSTLSSSLRLTDYLIDHRARLDKAVIENASEKHADIGLALGSQTGLTTSFRTEHSQLVSQLDTNRQLVTRLDVMETALDNVHTNGSEFRSNLIALKQNSESLKTASGLARTELGKLTNALNSNVGGVYVFGGVNTGTSPVRDFEYESDPLDPTDPLGPEEAIKDAFNTHFSLTIGLDTDEAAIKALSAADWEGFLDSSAFNNVFDANWTPTWSSATDPDKKMTATIGNGVTTVGSGSANEEAFKSMAKGYSMIAVFGGLDIQKDAEALIADRAIDNLNQATGKVIDLEANTGAIKANVERTNTDIEAKKDVLNLRINDLENVDPNRAAVELSMAQTQLETTYAITAKIQNLNIMKYL</sequence>
<dbReference type="Pfam" id="PF00700">
    <property type="entry name" value="Flagellin_C"/>
    <property type="match status" value="1"/>
</dbReference>
<dbReference type="PANTHER" id="PTHR42792">
    <property type="entry name" value="FLAGELLIN"/>
    <property type="match status" value="1"/>
</dbReference>
<keyword evidence="7" id="KW-0969">Cilium</keyword>
<keyword evidence="8" id="KW-1185">Reference proteome</keyword>
<dbReference type="Gene3D" id="1.20.1330.10">
    <property type="entry name" value="f41 fragment of flagellin, N-terminal domain"/>
    <property type="match status" value="1"/>
</dbReference>
<organism evidence="7 8">
    <name type="scientific">Pseudovibrio denitrificans</name>
    <dbReference type="NCBI Taxonomy" id="258256"/>
    <lineage>
        <taxon>Bacteria</taxon>
        <taxon>Pseudomonadati</taxon>
        <taxon>Pseudomonadota</taxon>
        <taxon>Alphaproteobacteria</taxon>
        <taxon>Hyphomicrobiales</taxon>
        <taxon>Stappiaceae</taxon>
        <taxon>Pseudovibrio</taxon>
    </lineage>
</organism>
<evidence type="ECO:0000256" key="4">
    <source>
        <dbReference type="SAM" id="Coils"/>
    </source>
</evidence>
<evidence type="ECO:0000259" key="6">
    <source>
        <dbReference type="Pfam" id="PF00700"/>
    </source>
</evidence>
<keyword evidence="4" id="KW-0175">Coiled coil</keyword>
<keyword evidence="7" id="KW-0966">Cell projection</keyword>
<dbReference type="EMBL" id="FPBD01000001">
    <property type="protein sequence ID" value="SFT45518.1"/>
    <property type="molecule type" value="Genomic_DNA"/>
</dbReference>
<feature type="domain" description="Flagellin N-terminal" evidence="5">
    <location>
        <begin position="5"/>
        <end position="139"/>
    </location>
</feature>
<name>A0A1I6Y4U5_9HYPH</name>